<evidence type="ECO:0000256" key="4">
    <source>
        <dbReference type="ARBA" id="ARBA00022679"/>
    </source>
</evidence>
<dbReference type="InterPro" id="IPR036890">
    <property type="entry name" value="HATPase_C_sf"/>
</dbReference>
<evidence type="ECO:0000256" key="5">
    <source>
        <dbReference type="ARBA" id="ARBA00022777"/>
    </source>
</evidence>
<dbReference type="OrthoDB" id="9804645at2"/>
<evidence type="ECO:0000259" key="7">
    <source>
        <dbReference type="PROSITE" id="PS50109"/>
    </source>
</evidence>
<name>A0A2Z2NXJ0_9GAMM</name>
<dbReference type="AlphaFoldDB" id="A0A2Z2NXJ0"/>
<evidence type="ECO:0000313" key="9">
    <source>
        <dbReference type="Proteomes" id="UP000250079"/>
    </source>
</evidence>
<keyword evidence="4 8" id="KW-0808">Transferase</keyword>
<dbReference type="PROSITE" id="PS50109">
    <property type="entry name" value="HIS_KIN"/>
    <property type="match status" value="1"/>
</dbReference>
<dbReference type="EMBL" id="CP018632">
    <property type="protein sequence ID" value="ASJ75983.1"/>
    <property type="molecule type" value="Genomic_DNA"/>
</dbReference>
<dbReference type="CDD" id="cd00082">
    <property type="entry name" value="HisKA"/>
    <property type="match status" value="1"/>
</dbReference>
<dbReference type="GO" id="GO:0000155">
    <property type="term" value="F:phosphorelay sensor kinase activity"/>
    <property type="evidence" value="ECO:0007669"/>
    <property type="project" value="InterPro"/>
</dbReference>
<dbReference type="Gene3D" id="3.30.565.10">
    <property type="entry name" value="Histidine kinase-like ATPase, C-terminal domain"/>
    <property type="match status" value="1"/>
</dbReference>
<dbReference type="InterPro" id="IPR036097">
    <property type="entry name" value="HisK_dim/P_sf"/>
</dbReference>
<dbReference type="EC" id="2.7.13.3" evidence="2"/>
<accession>A0A2Z2NXJ0</accession>
<keyword evidence="3" id="KW-0597">Phosphoprotein</keyword>
<dbReference type="PIRSF" id="PIRSF037347">
    <property type="entry name" value="STHK_CHASE2_PAS_prd"/>
    <property type="match status" value="1"/>
</dbReference>
<evidence type="ECO:0000313" key="8">
    <source>
        <dbReference type="EMBL" id="ASJ75983.1"/>
    </source>
</evidence>
<evidence type="ECO:0000256" key="3">
    <source>
        <dbReference type="ARBA" id="ARBA00022553"/>
    </source>
</evidence>
<dbReference type="PANTHER" id="PTHR43547">
    <property type="entry name" value="TWO-COMPONENT HISTIDINE KINASE"/>
    <property type="match status" value="1"/>
</dbReference>
<dbReference type="Pfam" id="PF02518">
    <property type="entry name" value="HATPase_c"/>
    <property type="match status" value="1"/>
</dbReference>
<dbReference type="InterPro" id="IPR005467">
    <property type="entry name" value="His_kinase_dom"/>
</dbReference>
<feature type="domain" description="Histidine kinase" evidence="7">
    <location>
        <begin position="648"/>
        <end position="851"/>
    </location>
</feature>
<keyword evidence="6" id="KW-0812">Transmembrane</keyword>
<dbReference type="SMART" id="SM00387">
    <property type="entry name" value="HATPase_c"/>
    <property type="match status" value="1"/>
</dbReference>
<evidence type="ECO:0000256" key="1">
    <source>
        <dbReference type="ARBA" id="ARBA00000085"/>
    </source>
</evidence>
<keyword evidence="5" id="KW-0418">Kinase</keyword>
<dbReference type="RefSeq" id="WP_088920816.1">
    <property type="nucleotide sequence ID" value="NZ_CP018632.1"/>
</dbReference>
<dbReference type="Pfam" id="PF05226">
    <property type="entry name" value="CHASE2"/>
    <property type="match status" value="1"/>
</dbReference>
<dbReference type="InterPro" id="IPR003661">
    <property type="entry name" value="HisK_dim/P_dom"/>
</dbReference>
<feature type="transmembrane region" description="Helical" evidence="6">
    <location>
        <begin position="12"/>
        <end position="31"/>
    </location>
</feature>
<keyword evidence="6" id="KW-1133">Transmembrane helix</keyword>
<gene>
    <name evidence="8" type="primary">kinB</name>
    <name evidence="8" type="ORF">IMCC3135_29670</name>
</gene>
<dbReference type="GO" id="GO:0005886">
    <property type="term" value="C:plasma membrane"/>
    <property type="evidence" value="ECO:0007669"/>
    <property type="project" value="UniProtKB-ARBA"/>
</dbReference>
<protein>
    <recommendedName>
        <fullName evidence="2">histidine kinase</fullName>
        <ecNumber evidence="2">2.7.13.3</ecNumber>
    </recommendedName>
</protein>
<dbReference type="FunFam" id="3.30.565.10:FF:000006">
    <property type="entry name" value="Sensor histidine kinase WalK"/>
    <property type="match status" value="1"/>
</dbReference>
<feature type="transmembrane region" description="Helical" evidence="6">
    <location>
        <begin position="329"/>
        <end position="349"/>
    </location>
</feature>
<dbReference type="SMART" id="SM01080">
    <property type="entry name" value="CHASE2"/>
    <property type="match status" value="1"/>
</dbReference>
<dbReference type="InterPro" id="IPR004358">
    <property type="entry name" value="Sig_transdc_His_kin-like_C"/>
</dbReference>
<dbReference type="InterPro" id="IPR017181">
    <property type="entry name" value="Sig_transdc_His_kin_CHASE2"/>
</dbReference>
<comment type="catalytic activity">
    <reaction evidence="1">
        <text>ATP + protein L-histidine = ADP + protein N-phospho-L-histidine.</text>
        <dbReference type="EC" id="2.7.13.3"/>
    </reaction>
</comment>
<dbReference type="Proteomes" id="UP000250079">
    <property type="component" value="Chromosome"/>
</dbReference>
<dbReference type="InterPro" id="IPR007890">
    <property type="entry name" value="CHASE2"/>
</dbReference>
<proteinExistence type="predicted"/>
<dbReference type="PRINTS" id="PR00344">
    <property type="entry name" value="BCTRLSENSOR"/>
</dbReference>
<evidence type="ECO:0000256" key="2">
    <source>
        <dbReference type="ARBA" id="ARBA00012438"/>
    </source>
</evidence>
<dbReference type="PANTHER" id="PTHR43547:SF2">
    <property type="entry name" value="HYBRID SIGNAL TRANSDUCTION HISTIDINE KINASE C"/>
    <property type="match status" value="1"/>
</dbReference>
<keyword evidence="6" id="KW-0472">Membrane</keyword>
<dbReference type="SUPFAM" id="SSF55874">
    <property type="entry name" value="ATPase domain of HSP90 chaperone/DNA topoisomerase II/histidine kinase"/>
    <property type="match status" value="1"/>
</dbReference>
<keyword evidence="9" id="KW-1185">Reference proteome</keyword>
<dbReference type="InterPro" id="IPR003594">
    <property type="entry name" value="HATPase_dom"/>
</dbReference>
<sequence length="857" mass="95161">MKRVVIAAQRRITLTGLVMFLCTMLAMVWVLQWSDATRKVDRLLHDNWVRASQRAVPEDVVIVAIDSRSLAKLGRWPWSRELQARLVEQLQLQGVKAGVLDLLYVEPSDLPEQDARLARAIASLPVSILPVLTEGGRGSAASELVPTPSILRHVTDLGHVFLPIDDDGIVRRQYLKAGINHSHWPSLSLAALGALGEAPEPLPGLLREAQGIEGEWVENNEILIPFYGPNGTFRRVSAVDLIEGNLPNGQLKDKVVFVGMTTTGLGDVVPTPVSALNQSMPGVEIHANVFAALRDESTVVQINGYLNMLVALILLPALLYSYSRATPRWALLGAVMGVGLPILLSFLLYVYARLWYAPLSAALPLLGSYLLWSWHRLEYVNRFLARERGKLEPFMPAVNAENNEPLASFFRSAERHLPIQGWRISAGGQMFMGGTGLPDTRIVGMQGRWNAVDGVHSRQYPGKRSLNIEIVFNDSQYRHGIMQFVNNLARVRARGDVTRLSGSIERLQSNALKLSEQMEWLRSVKIFADTVLDGSPVGFAVWSAAGECLRSSRLLYSSVPAFQERAQFVDFLACIGEPLTSREGRERFDKLILEREPWQIIYSADERELVINFSAVGDTLADRLICVSVLDVTDIRSAERARSEMVDYLSHDLRSPLISALYLLEPNSDPRVEQNIKTSLAMMDDLLHVARADSLSEVKFTSVYFNGVLDNSLDQMLPQALNKRIQFDIESDEEVDLWVKGDAASLERAIANILSNAIKYSPEDTTVRVRLFQEGEQAVLIIEDQGVGIDPDMLGQLFTRFRRDAKIATQFKGIGLGLALVTRVVSLHNGKVAASNTDEGTRITLELPLEVEAPEAE</sequence>
<feature type="transmembrane region" description="Helical" evidence="6">
    <location>
        <begin position="304"/>
        <end position="322"/>
    </location>
</feature>
<dbReference type="SUPFAM" id="SSF47384">
    <property type="entry name" value="Homodimeric domain of signal transducing histidine kinase"/>
    <property type="match status" value="1"/>
</dbReference>
<dbReference type="KEGG" id="gai:IMCC3135_29670"/>
<organism evidence="8 9">
    <name type="scientific">Granulosicoccus antarcticus IMCC3135</name>
    <dbReference type="NCBI Taxonomy" id="1192854"/>
    <lineage>
        <taxon>Bacteria</taxon>
        <taxon>Pseudomonadati</taxon>
        <taxon>Pseudomonadota</taxon>
        <taxon>Gammaproteobacteria</taxon>
        <taxon>Chromatiales</taxon>
        <taxon>Granulosicoccaceae</taxon>
        <taxon>Granulosicoccus</taxon>
    </lineage>
</organism>
<evidence type="ECO:0000256" key="6">
    <source>
        <dbReference type="SAM" id="Phobius"/>
    </source>
</evidence>
<reference evidence="8 9" key="1">
    <citation type="submission" date="2016-12" db="EMBL/GenBank/DDBJ databases">
        <authorList>
            <person name="Song W.-J."/>
            <person name="Kurnit D.M."/>
        </authorList>
    </citation>
    <scope>NUCLEOTIDE SEQUENCE [LARGE SCALE GENOMIC DNA]</scope>
    <source>
        <strain evidence="8 9">IMCC3135</strain>
    </source>
</reference>